<dbReference type="PANTHER" id="PTHR23537">
    <property type="match status" value="1"/>
</dbReference>
<feature type="transmembrane region" description="Helical" evidence="1">
    <location>
        <begin position="78"/>
        <end position="97"/>
    </location>
</feature>
<feature type="transmembrane region" description="Helical" evidence="1">
    <location>
        <begin position="213"/>
        <end position="236"/>
    </location>
</feature>
<accession>A0A4Z0BTS7</accession>
<feature type="transmembrane region" description="Helical" evidence="1">
    <location>
        <begin position="142"/>
        <end position="165"/>
    </location>
</feature>
<dbReference type="EMBL" id="SMLK01000003">
    <property type="protein sequence ID" value="TFZ01810.1"/>
    <property type="molecule type" value="Genomic_DNA"/>
</dbReference>
<dbReference type="PANTHER" id="PTHR23537:SF1">
    <property type="entry name" value="SUGAR TRANSPORTER"/>
    <property type="match status" value="1"/>
</dbReference>
<sequence>MANAAEPKPLPAWALGVAGLLSLAVAMGIGRFAFTPMLPLMVQAGQLDVGGGGWLAAANYAGYLAGALIAARTGWPAARLAVVALLSTAALTAAMALQGPLAWWALLRFLAGGASAWAFVGTSLWCLSALAARGAAAWSSAFYSGVGGGIALAGLYCLVAGSAGWQAQLMWLQLGALAVVLSVPVLLVLAKLPPAAAATASAGPAQATSRHRGLVLCYAVLGFGYILPATFLPVMARSIVQDPKLFGLAWPVFGITAAISTLVAARVLQRYSRLQVWAVSHALMAAGVLLPSLWLGSVTIALSALLVGGTFMVVTLAGIQEIRARTPGNATAAVGRMTAAFALGQIAGPVASSLLLQLSPAHGLTLALQAGAVVLVASAVWLWRETAPTVSISEEKRHA</sequence>
<dbReference type="InterPro" id="IPR010645">
    <property type="entry name" value="MFS_4"/>
</dbReference>
<keyword evidence="3" id="KW-1185">Reference proteome</keyword>
<proteinExistence type="predicted"/>
<dbReference type="Proteomes" id="UP000297839">
    <property type="component" value="Unassembled WGS sequence"/>
</dbReference>
<dbReference type="Pfam" id="PF06779">
    <property type="entry name" value="MFS_4"/>
    <property type="match status" value="1"/>
</dbReference>
<name>A0A4Z0BTS7_9BURK</name>
<reference evidence="2 3" key="1">
    <citation type="submission" date="2019-03" db="EMBL/GenBank/DDBJ databases">
        <title>Ramlibacter sp. 18x22-1, whole genome shotgun sequence.</title>
        <authorList>
            <person name="Zhang X."/>
            <person name="Feng G."/>
            <person name="Zhu H."/>
        </authorList>
    </citation>
    <scope>NUCLEOTIDE SEQUENCE [LARGE SCALE GENOMIC DNA]</scope>
    <source>
        <strain evidence="2 3">18x22-1</strain>
    </source>
</reference>
<dbReference type="InterPro" id="IPR036259">
    <property type="entry name" value="MFS_trans_sf"/>
</dbReference>
<feature type="transmembrane region" description="Helical" evidence="1">
    <location>
        <begin position="339"/>
        <end position="358"/>
    </location>
</feature>
<keyword evidence="1" id="KW-1133">Transmembrane helix</keyword>
<evidence type="ECO:0000313" key="2">
    <source>
        <dbReference type="EMBL" id="TFZ01810.1"/>
    </source>
</evidence>
<organism evidence="2 3">
    <name type="scientific">Ramlibacter humi</name>
    <dbReference type="NCBI Taxonomy" id="2530451"/>
    <lineage>
        <taxon>Bacteria</taxon>
        <taxon>Pseudomonadati</taxon>
        <taxon>Pseudomonadota</taxon>
        <taxon>Betaproteobacteria</taxon>
        <taxon>Burkholderiales</taxon>
        <taxon>Comamonadaceae</taxon>
        <taxon>Ramlibacter</taxon>
    </lineage>
</organism>
<dbReference type="SUPFAM" id="SSF103473">
    <property type="entry name" value="MFS general substrate transporter"/>
    <property type="match status" value="1"/>
</dbReference>
<feature type="transmembrane region" description="Helical" evidence="1">
    <location>
        <begin position="171"/>
        <end position="192"/>
    </location>
</feature>
<protein>
    <submittedName>
        <fullName evidence="2">YbfB/YjiJ family MFS transporter</fullName>
    </submittedName>
</protein>
<dbReference type="RefSeq" id="WP_135249910.1">
    <property type="nucleotide sequence ID" value="NZ_SMLK01000003.1"/>
</dbReference>
<keyword evidence="1" id="KW-0812">Transmembrane</keyword>
<feature type="transmembrane region" description="Helical" evidence="1">
    <location>
        <begin position="364"/>
        <end position="383"/>
    </location>
</feature>
<feature type="transmembrane region" description="Helical" evidence="1">
    <location>
        <begin position="12"/>
        <end position="34"/>
    </location>
</feature>
<evidence type="ECO:0000256" key="1">
    <source>
        <dbReference type="SAM" id="Phobius"/>
    </source>
</evidence>
<dbReference type="GO" id="GO:0005886">
    <property type="term" value="C:plasma membrane"/>
    <property type="evidence" value="ECO:0007669"/>
    <property type="project" value="TreeGrafter"/>
</dbReference>
<feature type="transmembrane region" description="Helical" evidence="1">
    <location>
        <begin position="274"/>
        <end position="294"/>
    </location>
</feature>
<gene>
    <name evidence="2" type="ORF">EZ216_11500</name>
</gene>
<feature type="transmembrane region" description="Helical" evidence="1">
    <location>
        <begin position="300"/>
        <end position="319"/>
    </location>
</feature>
<feature type="transmembrane region" description="Helical" evidence="1">
    <location>
        <begin position="103"/>
        <end position="130"/>
    </location>
</feature>
<keyword evidence="1" id="KW-0472">Membrane</keyword>
<dbReference type="Gene3D" id="1.20.1250.20">
    <property type="entry name" value="MFS general substrate transporter like domains"/>
    <property type="match status" value="1"/>
</dbReference>
<feature type="transmembrane region" description="Helical" evidence="1">
    <location>
        <begin position="54"/>
        <end position="71"/>
    </location>
</feature>
<comment type="caution">
    <text evidence="2">The sequence shown here is derived from an EMBL/GenBank/DDBJ whole genome shotgun (WGS) entry which is preliminary data.</text>
</comment>
<feature type="transmembrane region" description="Helical" evidence="1">
    <location>
        <begin position="248"/>
        <end position="267"/>
    </location>
</feature>
<dbReference type="AlphaFoldDB" id="A0A4Z0BTS7"/>
<dbReference type="OrthoDB" id="9797953at2"/>
<evidence type="ECO:0000313" key="3">
    <source>
        <dbReference type="Proteomes" id="UP000297839"/>
    </source>
</evidence>